<keyword evidence="4" id="KW-1185">Reference proteome</keyword>
<proteinExistence type="predicted"/>
<dbReference type="STRING" id="29172.A0A0D8XAU2"/>
<organism evidence="3 4">
    <name type="scientific">Dictyocaulus viviparus</name>
    <name type="common">Bovine lungworm</name>
    <dbReference type="NCBI Taxonomy" id="29172"/>
    <lineage>
        <taxon>Eukaryota</taxon>
        <taxon>Metazoa</taxon>
        <taxon>Ecdysozoa</taxon>
        <taxon>Nematoda</taxon>
        <taxon>Chromadorea</taxon>
        <taxon>Rhabditida</taxon>
        <taxon>Rhabditina</taxon>
        <taxon>Rhabditomorpha</taxon>
        <taxon>Strongyloidea</taxon>
        <taxon>Metastrongylidae</taxon>
        <taxon>Dictyocaulus</taxon>
    </lineage>
</organism>
<feature type="transmembrane region" description="Helical" evidence="2">
    <location>
        <begin position="305"/>
        <end position="329"/>
    </location>
</feature>
<feature type="compositionally biased region" description="Low complexity" evidence="1">
    <location>
        <begin position="263"/>
        <end position="274"/>
    </location>
</feature>
<protein>
    <submittedName>
        <fullName evidence="3">Uncharacterized protein</fullName>
    </submittedName>
</protein>
<dbReference type="EMBL" id="KN717027">
    <property type="protein sequence ID" value="KJH40754.1"/>
    <property type="molecule type" value="Genomic_DNA"/>
</dbReference>
<keyword evidence="2" id="KW-0812">Transmembrane</keyword>
<dbReference type="Proteomes" id="UP000053766">
    <property type="component" value="Unassembled WGS sequence"/>
</dbReference>
<name>A0A0D8XAU2_DICVI</name>
<dbReference type="OrthoDB" id="79452at2759"/>
<evidence type="ECO:0000313" key="3">
    <source>
        <dbReference type="EMBL" id="KJH40754.1"/>
    </source>
</evidence>
<gene>
    <name evidence="3" type="ORF">DICVIV_13287</name>
</gene>
<feature type="compositionally biased region" description="Basic and acidic residues" evidence="1">
    <location>
        <begin position="151"/>
        <end position="162"/>
    </location>
</feature>
<feature type="region of interest" description="Disordered" evidence="1">
    <location>
        <begin position="262"/>
        <end position="288"/>
    </location>
</feature>
<feature type="region of interest" description="Disordered" evidence="1">
    <location>
        <begin position="145"/>
        <end position="177"/>
    </location>
</feature>
<dbReference type="AlphaFoldDB" id="A0A0D8XAU2"/>
<evidence type="ECO:0000256" key="1">
    <source>
        <dbReference type="SAM" id="MobiDB-lite"/>
    </source>
</evidence>
<accession>A0A0D8XAU2</accession>
<reference evidence="3 4" key="1">
    <citation type="submission" date="2013-11" db="EMBL/GenBank/DDBJ databases">
        <title>Draft genome of the bovine lungworm Dictyocaulus viviparus.</title>
        <authorList>
            <person name="Mitreva M."/>
        </authorList>
    </citation>
    <scope>NUCLEOTIDE SEQUENCE [LARGE SCALE GENOMIC DNA]</scope>
    <source>
        <strain evidence="3 4">HannoverDv2000</strain>
    </source>
</reference>
<evidence type="ECO:0000256" key="2">
    <source>
        <dbReference type="SAM" id="Phobius"/>
    </source>
</evidence>
<keyword evidence="2" id="KW-0472">Membrane</keyword>
<keyword evidence="2" id="KW-1133">Transmembrane helix</keyword>
<sequence length="395" mass="45236">MNERDEEICEIVNLDYCGLYSIRKCQDLSSVGFPHRHSFCRKRKVHQIKSFLDGEIHLIFWRFQHLQSHYEMKEVFNLRTTCHHSESDPAPSDTPLAHTDTPFILEKSATLSSVRYSGKSRWPSFLRGKTIDTFFRFGRRSALNGSTESSRMSEEEFNKSHSIETSMQTSRSDSLSSFMSRGVDELRDGIRSLRKRAQSLRPMRRSSLSPAVHLREWLSNVKSDCGIKLDESYAMNPQTMQNSISICVASHLSENLSIDTIVSGPQSSRQPSSGTNSNNDAYLQNGSDDPQKRVMFRQELQDYPIISMLVSVLVFKKVLVLVGLCYQVFVKNSAKASRFDIEGFPAMLNECKPLCERSSPVEEWSSDSRDSPLLEMSRYDNVPNEIPMYLDKYET</sequence>
<reference evidence="4" key="2">
    <citation type="journal article" date="2016" name="Sci. Rep.">
        <title>Dictyocaulus viviparus genome, variome and transcriptome elucidate lungworm biology and support future intervention.</title>
        <authorList>
            <person name="McNulty S.N."/>
            <person name="Strube C."/>
            <person name="Rosa B.A."/>
            <person name="Martin J.C."/>
            <person name="Tyagi R."/>
            <person name="Choi Y.J."/>
            <person name="Wang Q."/>
            <person name="Hallsworth Pepin K."/>
            <person name="Zhang X."/>
            <person name="Ozersky P."/>
            <person name="Wilson R.K."/>
            <person name="Sternberg P.W."/>
            <person name="Gasser R.B."/>
            <person name="Mitreva M."/>
        </authorList>
    </citation>
    <scope>NUCLEOTIDE SEQUENCE [LARGE SCALE GENOMIC DNA]</scope>
    <source>
        <strain evidence="4">HannoverDv2000</strain>
    </source>
</reference>
<feature type="compositionally biased region" description="Polar residues" evidence="1">
    <location>
        <begin position="275"/>
        <end position="288"/>
    </location>
</feature>
<evidence type="ECO:0000313" key="4">
    <source>
        <dbReference type="Proteomes" id="UP000053766"/>
    </source>
</evidence>